<dbReference type="OrthoDB" id="9800887at2"/>
<evidence type="ECO:0000313" key="3">
    <source>
        <dbReference type="EMBL" id="SLN45522.1"/>
    </source>
</evidence>
<dbReference type="InterPro" id="IPR000627">
    <property type="entry name" value="Intradiol_dOase_C"/>
</dbReference>
<sequence length="312" mass="33129">MCPAKPDLGNHHGPQSTEHPHDHDGGFARDLPRLLGRRGMLRLMGGVGLASLSGLPAAALECVALPWETAGPYPADGTNSKAGQTVNALTQEGVLRRDIRSSFGAYSGTAKGERLELELVLVDAQGCTPLAGYAIYIWHCDADGKYSLYDFTDQNYLRGLAVADQAGSVTFTTNVAGCYDGRWPHIHFEVFESVQAAVSGEASVLTAQIALPHDVVAELYETDALYETSTRNLDRISLATDNVFADNTEVEIAQQTLAMSGTPETGYAARLTIPVDFDATRSAALARPPAGGPGAMGGRPFRGAMPPARPDE</sequence>
<dbReference type="PANTHER" id="PTHR34315">
    <property type="match status" value="1"/>
</dbReference>
<keyword evidence="3" id="KW-0223">Dioxygenase</keyword>
<dbReference type="RefSeq" id="WP_085836554.1">
    <property type="nucleotide sequence ID" value="NZ_FWFS01000006.1"/>
</dbReference>
<evidence type="ECO:0000313" key="4">
    <source>
        <dbReference type="Proteomes" id="UP000193862"/>
    </source>
</evidence>
<feature type="region of interest" description="Disordered" evidence="1">
    <location>
        <begin position="287"/>
        <end position="312"/>
    </location>
</feature>
<dbReference type="Proteomes" id="UP000193862">
    <property type="component" value="Unassembled WGS sequence"/>
</dbReference>
<dbReference type="InterPro" id="IPR015889">
    <property type="entry name" value="Intradiol_dOase_core"/>
</dbReference>
<organism evidence="3 4">
    <name type="scientific">Aquimixticola soesokkakensis</name>
    <dbReference type="NCBI Taxonomy" id="1519096"/>
    <lineage>
        <taxon>Bacteria</taxon>
        <taxon>Pseudomonadati</taxon>
        <taxon>Pseudomonadota</taxon>
        <taxon>Alphaproteobacteria</taxon>
        <taxon>Rhodobacterales</taxon>
        <taxon>Paracoccaceae</taxon>
        <taxon>Aquimixticola</taxon>
    </lineage>
</organism>
<dbReference type="Pfam" id="PF00775">
    <property type="entry name" value="Dioxygenase_C"/>
    <property type="match status" value="1"/>
</dbReference>
<evidence type="ECO:0000259" key="2">
    <source>
        <dbReference type="Pfam" id="PF00775"/>
    </source>
</evidence>
<keyword evidence="4" id="KW-1185">Reference proteome</keyword>
<dbReference type="AlphaFoldDB" id="A0A1Y5SSL5"/>
<dbReference type="EMBL" id="FWFS01000006">
    <property type="protein sequence ID" value="SLN45522.1"/>
    <property type="molecule type" value="Genomic_DNA"/>
</dbReference>
<protein>
    <submittedName>
        <fullName evidence="3">Dioxygenase</fullName>
    </submittedName>
</protein>
<dbReference type="GO" id="GO:0016702">
    <property type="term" value="F:oxidoreductase activity, acting on single donors with incorporation of molecular oxygen, incorporation of two atoms of oxygen"/>
    <property type="evidence" value="ECO:0007669"/>
    <property type="project" value="InterPro"/>
</dbReference>
<accession>A0A1Y5SSL5</accession>
<dbReference type="SUPFAM" id="SSF49482">
    <property type="entry name" value="Aromatic compound dioxygenase"/>
    <property type="match status" value="1"/>
</dbReference>
<dbReference type="PANTHER" id="PTHR34315:SF1">
    <property type="entry name" value="INTRADIOL RING-CLEAVAGE DIOXYGENASES DOMAIN-CONTAINING PROTEIN-RELATED"/>
    <property type="match status" value="1"/>
</dbReference>
<evidence type="ECO:0000256" key="1">
    <source>
        <dbReference type="SAM" id="MobiDB-lite"/>
    </source>
</evidence>
<keyword evidence="3" id="KW-0560">Oxidoreductase</keyword>
<feature type="compositionally biased region" description="Basic and acidic residues" evidence="1">
    <location>
        <begin position="18"/>
        <end position="30"/>
    </location>
</feature>
<dbReference type="GO" id="GO:0008199">
    <property type="term" value="F:ferric iron binding"/>
    <property type="evidence" value="ECO:0007669"/>
    <property type="project" value="InterPro"/>
</dbReference>
<name>A0A1Y5SSL5_9RHOB</name>
<gene>
    <name evidence="3" type="ORF">AQS8620_01860</name>
</gene>
<proteinExistence type="predicted"/>
<feature type="domain" description="Intradiol ring-cleavage dioxygenases" evidence="2">
    <location>
        <begin position="107"/>
        <end position="181"/>
    </location>
</feature>
<reference evidence="3 4" key="1">
    <citation type="submission" date="2017-03" db="EMBL/GenBank/DDBJ databases">
        <authorList>
            <person name="Afonso C.L."/>
            <person name="Miller P.J."/>
            <person name="Scott M.A."/>
            <person name="Spackman E."/>
            <person name="Goraichik I."/>
            <person name="Dimitrov K.M."/>
            <person name="Suarez D.L."/>
            <person name="Swayne D.E."/>
        </authorList>
    </citation>
    <scope>NUCLEOTIDE SEQUENCE [LARGE SCALE GENOMIC DNA]</scope>
    <source>
        <strain evidence="3 4">CECT 8620</strain>
    </source>
</reference>
<dbReference type="Gene3D" id="2.60.130.10">
    <property type="entry name" value="Aromatic compound dioxygenase"/>
    <property type="match status" value="1"/>
</dbReference>
<feature type="region of interest" description="Disordered" evidence="1">
    <location>
        <begin position="1"/>
        <end position="30"/>
    </location>
</feature>